<gene>
    <name evidence="3" type="ORF">JOE61_001793</name>
</gene>
<dbReference type="Proteomes" id="UP000732378">
    <property type="component" value="Unassembled WGS sequence"/>
</dbReference>
<dbReference type="PANTHER" id="PTHR43762">
    <property type="entry name" value="L-GULONOLACTONE OXIDASE"/>
    <property type="match status" value="1"/>
</dbReference>
<dbReference type="InterPro" id="IPR016171">
    <property type="entry name" value="Vanillyl_alc_oxidase_C-sub2"/>
</dbReference>
<dbReference type="Gene3D" id="3.30.465.10">
    <property type="match status" value="1"/>
</dbReference>
<keyword evidence="1 3" id="KW-0560">Oxidoreductase</keyword>
<dbReference type="Gene3D" id="3.30.70.2530">
    <property type="match status" value="1"/>
</dbReference>
<evidence type="ECO:0000313" key="3">
    <source>
        <dbReference type="EMBL" id="MBM7507979.1"/>
    </source>
</evidence>
<feature type="domain" description="FAD-binding PCMH-type" evidence="2">
    <location>
        <begin position="17"/>
        <end position="181"/>
    </location>
</feature>
<dbReference type="Pfam" id="PF01565">
    <property type="entry name" value="FAD_binding_4"/>
    <property type="match status" value="1"/>
</dbReference>
<dbReference type="Gene3D" id="3.30.43.10">
    <property type="entry name" value="Uridine Diphospho-n-acetylenolpyruvylglucosamine Reductase, domain 2"/>
    <property type="match status" value="1"/>
</dbReference>
<dbReference type="RefSeq" id="WP_193669730.1">
    <property type="nucleotide sequence ID" value="NZ_JACDTV010000010.1"/>
</dbReference>
<evidence type="ECO:0000256" key="1">
    <source>
        <dbReference type="ARBA" id="ARBA00023002"/>
    </source>
</evidence>
<dbReference type="PANTHER" id="PTHR43762:SF1">
    <property type="entry name" value="D-ARABINONO-1,4-LACTONE OXIDASE"/>
    <property type="match status" value="1"/>
</dbReference>
<reference evidence="3 4" key="1">
    <citation type="submission" date="2021-01" db="EMBL/GenBank/DDBJ databases">
        <title>Sequencing the genomes of 1000 actinobacteria strains.</title>
        <authorList>
            <person name="Klenk H.-P."/>
        </authorList>
    </citation>
    <scope>NUCLEOTIDE SEQUENCE [LARGE SCALE GENOMIC DNA]</scope>
    <source>
        <strain evidence="3 4">DSM 18239</strain>
    </source>
</reference>
<evidence type="ECO:0000259" key="2">
    <source>
        <dbReference type="PROSITE" id="PS51387"/>
    </source>
</evidence>
<sequence length="422" mass="44768">MNGAGPAGSIRNWAGSHTYRAARFVEARSVAEVQREVEAATKVRVLGTRHSFNDLCDTDGTLLSTTGFPDPVVVDPHARTVTVRGGQRYAVVARAVHEAGLALPNMGSLPHISTAGAVATGTHGSGTANQALGAAVASLVLVGPDGALRTVRRGEPDHLGSVVALGALGVVVEVELDLVAPYDLRQELHLDLRWDDLLADPVGVLGLGFSTSVFTRWSGDLVGEVLVKARVPDPGRDLDRAAGLMGEAVAAGAGSPLLGLGDSMTLRGTDGPWIERLPHFRHDREPSQGDEIQSEWFVPLEQAGPALAALRGLGEELDPLLHASELRTVAADDLWLSPAQGRDSLALHFTWRNRPAEVAAAVERVESALAPFAPRPHWGKVFGPGFTAATAYERAEDFRALRRRVDPDGAFVNEFVQRVGLA</sequence>
<dbReference type="PROSITE" id="PS51387">
    <property type="entry name" value="FAD_PCMH"/>
    <property type="match status" value="1"/>
</dbReference>
<dbReference type="EC" id="1.1.3.41" evidence="3"/>
<accession>A0ABS2M9V1</accession>
<dbReference type="EMBL" id="JAFBBZ010000001">
    <property type="protein sequence ID" value="MBM7507979.1"/>
    <property type="molecule type" value="Genomic_DNA"/>
</dbReference>
<organism evidence="3 4">
    <name type="scientific">Nocardioides salarius</name>
    <dbReference type="NCBI Taxonomy" id="374513"/>
    <lineage>
        <taxon>Bacteria</taxon>
        <taxon>Bacillati</taxon>
        <taxon>Actinomycetota</taxon>
        <taxon>Actinomycetes</taxon>
        <taxon>Propionibacteriales</taxon>
        <taxon>Nocardioidaceae</taxon>
        <taxon>Nocardioides</taxon>
    </lineage>
</organism>
<dbReference type="InterPro" id="IPR006094">
    <property type="entry name" value="Oxid_FAD_bind_N"/>
</dbReference>
<dbReference type="Pfam" id="PF04030">
    <property type="entry name" value="ALO"/>
    <property type="match status" value="1"/>
</dbReference>
<dbReference type="InterPro" id="IPR036318">
    <property type="entry name" value="FAD-bd_PCMH-like_sf"/>
</dbReference>
<dbReference type="InterPro" id="IPR016166">
    <property type="entry name" value="FAD-bd_PCMH"/>
</dbReference>
<name>A0ABS2M9V1_9ACTN</name>
<dbReference type="InterPro" id="IPR010031">
    <property type="entry name" value="FAD_lactone_oxidase-like"/>
</dbReference>
<dbReference type="InterPro" id="IPR016167">
    <property type="entry name" value="FAD-bd_PCMH_sub1"/>
</dbReference>
<comment type="caution">
    <text evidence="3">The sequence shown here is derived from an EMBL/GenBank/DDBJ whole genome shotgun (WGS) entry which is preliminary data.</text>
</comment>
<protein>
    <submittedName>
        <fullName evidence="3">Xylitol oxidase</fullName>
        <ecNumber evidence="3">1.1.3.41</ecNumber>
    </submittedName>
</protein>
<dbReference type="InterPro" id="IPR007173">
    <property type="entry name" value="ALO_C"/>
</dbReference>
<evidence type="ECO:0000313" key="4">
    <source>
        <dbReference type="Proteomes" id="UP000732378"/>
    </source>
</evidence>
<proteinExistence type="predicted"/>
<dbReference type="GO" id="GO:0050582">
    <property type="term" value="F:xylitol oxidase activity"/>
    <property type="evidence" value="ECO:0007669"/>
    <property type="project" value="UniProtKB-EC"/>
</dbReference>
<keyword evidence="4" id="KW-1185">Reference proteome</keyword>
<dbReference type="SUPFAM" id="SSF56176">
    <property type="entry name" value="FAD-binding/transporter-associated domain-like"/>
    <property type="match status" value="1"/>
</dbReference>
<dbReference type="Gene3D" id="3.30.70.2520">
    <property type="match status" value="1"/>
</dbReference>
<dbReference type="InterPro" id="IPR016169">
    <property type="entry name" value="FAD-bd_PCMH_sub2"/>
</dbReference>
<dbReference type="Gene3D" id="1.10.45.10">
    <property type="entry name" value="Vanillyl-alcohol Oxidase, Chain A, domain 4"/>
    <property type="match status" value="1"/>
</dbReference>